<evidence type="ECO:0000259" key="1">
    <source>
        <dbReference type="Pfam" id="PF02721"/>
    </source>
</evidence>
<dbReference type="Gene3D" id="2.40.50.140">
    <property type="entry name" value="Nucleic acid-binding proteins"/>
    <property type="match status" value="1"/>
</dbReference>
<reference evidence="2" key="1">
    <citation type="journal article" date="2021" name="Nat. Commun.">
        <title>Genomic analyses provide insights into spinach domestication and the genetic basis of agronomic traits.</title>
        <authorList>
            <person name="Cai X."/>
            <person name="Sun X."/>
            <person name="Xu C."/>
            <person name="Sun H."/>
            <person name="Wang X."/>
            <person name="Ge C."/>
            <person name="Zhang Z."/>
            <person name="Wang Q."/>
            <person name="Fei Z."/>
            <person name="Jiao C."/>
            <person name="Wang Q."/>
        </authorList>
    </citation>
    <scope>NUCLEOTIDE SEQUENCE [LARGE SCALE GENOMIC DNA]</scope>
    <source>
        <strain evidence="2">cv. Varoflay</strain>
    </source>
</reference>
<evidence type="ECO:0000313" key="3">
    <source>
        <dbReference type="RefSeq" id="XP_056688013.1"/>
    </source>
</evidence>
<sequence>MSQNFTPIHTINPSIENLTIQARVIRLWTVPAFNNPSERYTIEMVLLDAEEKKWSCTLWNQYVDQLTEYLSNHPNCQVVVAIQYAKIKTFHGVVGISSSLFVIRLHINTDIAEINDFKERFATV</sequence>
<dbReference type="GeneID" id="130463020"/>
<dbReference type="Pfam" id="PF02721">
    <property type="entry name" value="DUF223"/>
    <property type="match status" value="1"/>
</dbReference>
<dbReference type="InterPro" id="IPR012340">
    <property type="entry name" value="NA-bd_OB-fold"/>
</dbReference>
<proteinExistence type="predicted"/>
<dbReference type="InterPro" id="IPR003871">
    <property type="entry name" value="RFA1B/D_OB_1st"/>
</dbReference>
<gene>
    <name evidence="3" type="primary">LOC130463020</name>
</gene>
<dbReference type="Proteomes" id="UP000813463">
    <property type="component" value="Chromosome 6"/>
</dbReference>
<dbReference type="CDD" id="cd04481">
    <property type="entry name" value="RPA1_DBD_B_like"/>
    <property type="match status" value="1"/>
</dbReference>
<evidence type="ECO:0000313" key="2">
    <source>
        <dbReference type="Proteomes" id="UP000813463"/>
    </source>
</evidence>
<organism evidence="2 3">
    <name type="scientific">Spinacia oleracea</name>
    <name type="common">Spinach</name>
    <dbReference type="NCBI Taxonomy" id="3562"/>
    <lineage>
        <taxon>Eukaryota</taxon>
        <taxon>Viridiplantae</taxon>
        <taxon>Streptophyta</taxon>
        <taxon>Embryophyta</taxon>
        <taxon>Tracheophyta</taxon>
        <taxon>Spermatophyta</taxon>
        <taxon>Magnoliopsida</taxon>
        <taxon>eudicotyledons</taxon>
        <taxon>Gunneridae</taxon>
        <taxon>Pentapetalae</taxon>
        <taxon>Caryophyllales</taxon>
        <taxon>Chenopodiaceae</taxon>
        <taxon>Chenopodioideae</taxon>
        <taxon>Anserineae</taxon>
        <taxon>Spinacia</taxon>
    </lineage>
</organism>
<keyword evidence="2" id="KW-1185">Reference proteome</keyword>
<name>A0ABM3QXD4_SPIOL</name>
<reference evidence="3" key="2">
    <citation type="submission" date="2025-08" db="UniProtKB">
        <authorList>
            <consortium name="RefSeq"/>
        </authorList>
    </citation>
    <scope>IDENTIFICATION</scope>
    <source>
        <tissue evidence="3">Leaf</tissue>
    </source>
</reference>
<dbReference type="RefSeq" id="XP_056688013.1">
    <property type="nucleotide sequence ID" value="XM_056832035.1"/>
</dbReference>
<protein>
    <recommendedName>
        <fullName evidence="1">Replication protein A 70 kDa DNA-binding subunit B/D first OB fold domain-containing protein</fullName>
    </recommendedName>
</protein>
<feature type="domain" description="Replication protein A 70 kDa DNA-binding subunit B/D first OB fold" evidence="1">
    <location>
        <begin position="4"/>
        <end position="112"/>
    </location>
</feature>
<dbReference type="SUPFAM" id="SSF50249">
    <property type="entry name" value="Nucleic acid-binding proteins"/>
    <property type="match status" value="1"/>
</dbReference>
<accession>A0ABM3QXD4</accession>